<keyword evidence="2" id="KW-1185">Reference proteome</keyword>
<sequence length="67" mass="7466">MTQTCDEEYEDAQHWRGRARHFGDGDIGDIHTADWSSPDPVKSLGSNVEACLPAIQGKSNGIYRPDY</sequence>
<accession>A0A3M7M5Q5</accession>
<evidence type="ECO:0000313" key="2">
    <source>
        <dbReference type="Proteomes" id="UP000265663"/>
    </source>
</evidence>
<gene>
    <name evidence="1" type="ORF">GMOD_00008702</name>
</gene>
<dbReference type="EMBL" id="KE747823">
    <property type="protein sequence ID" value="RMZ69792.1"/>
    <property type="molecule type" value="Genomic_DNA"/>
</dbReference>
<reference evidence="1 2" key="1">
    <citation type="journal article" date="2014" name="PLoS ONE">
        <title>De novo Genome Assembly of the Fungal Plant Pathogen Pyrenophora semeniperda.</title>
        <authorList>
            <person name="Soliai M.M."/>
            <person name="Meyer S.E."/>
            <person name="Udall J.A."/>
            <person name="Elzinga D.E."/>
            <person name="Hermansen R.A."/>
            <person name="Bodily P.M."/>
            <person name="Hart A.A."/>
            <person name="Coleman C.E."/>
        </authorList>
    </citation>
    <scope>NUCLEOTIDE SEQUENCE [LARGE SCALE GENOMIC DNA]</scope>
    <source>
        <strain evidence="1 2">CCB06</strain>
        <tissue evidence="1">Mycelium</tissue>
    </source>
</reference>
<protein>
    <submittedName>
        <fullName evidence="1">Uncharacterized protein</fullName>
    </submittedName>
</protein>
<dbReference type="AlphaFoldDB" id="A0A3M7M5Q5"/>
<evidence type="ECO:0000313" key="1">
    <source>
        <dbReference type="EMBL" id="RMZ69792.1"/>
    </source>
</evidence>
<dbReference type="Proteomes" id="UP000265663">
    <property type="component" value="Unassembled WGS sequence"/>
</dbReference>
<proteinExistence type="predicted"/>
<organism evidence="1 2">
    <name type="scientific">Pyrenophora seminiperda CCB06</name>
    <dbReference type="NCBI Taxonomy" id="1302712"/>
    <lineage>
        <taxon>Eukaryota</taxon>
        <taxon>Fungi</taxon>
        <taxon>Dikarya</taxon>
        <taxon>Ascomycota</taxon>
        <taxon>Pezizomycotina</taxon>
        <taxon>Dothideomycetes</taxon>
        <taxon>Pleosporomycetidae</taxon>
        <taxon>Pleosporales</taxon>
        <taxon>Pleosporineae</taxon>
        <taxon>Pleosporaceae</taxon>
        <taxon>Pyrenophora</taxon>
    </lineage>
</organism>
<name>A0A3M7M5Q5_9PLEO</name>